<dbReference type="EMBL" id="MNCJ02000331">
    <property type="protein sequence ID" value="KAF5758604.1"/>
    <property type="molecule type" value="Genomic_DNA"/>
</dbReference>
<dbReference type="GO" id="GO:0010344">
    <property type="term" value="P:seed oilbody biogenesis"/>
    <property type="evidence" value="ECO:0000318"/>
    <property type="project" value="GO_Central"/>
</dbReference>
<dbReference type="AlphaFoldDB" id="A0A251RWY6"/>
<keyword evidence="3 7" id="KW-0551">Lipid droplet</keyword>
<evidence type="ECO:0000256" key="4">
    <source>
        <dbReference type="ARBA" id="ARBA00022692"/>
    </source>
</evidence>
<evidence type="ECO:0000313" key="9">
    <source>
        <dbReference type="EMBL" id="KAF5758604.1"/>
    </source>
</evidence>
<dbReference type="Proteomes" id="UP000215914">
    <property type="component" value="Chromosome 16"/>
</dbReference>
<dbReference type="GO" id="GO:0019915">
    <property type="term" value="P:lipid storage"/>
    <property type="evidence" value="ECO:0000318"/>
    <property type="project" value="GO_Central"/>
</dbReference>
<proteinExistence type="inferred from homology"/>
<dbReference type="PROSITE" id="PS00811">
    <property type="entry name" value="OLEOSINS"/>
    <property type="match status" value="1"/>
</dbReference>
<protein>
    <recommendedName>
        <fullName evidence="7">Oleosin</fullName>
    </recommendedName>
</protein>
<feature type="transmembrane region" description="Helical" evidence="8">
    <location>
        <begin position="30"/>
        <end position="51"/>
    </location>
</feature>
<dbReference type="OMA" id="MSWVLNY"/>
<evidence type="ECO:0000256" key="8">
    <source>
        <dbReference type="SAM" id="Phobius"/>
    </source>
</evidence>
<evidence type="ECO:0000256" key="7">
    <source>
        <dbReference type="RuleBase" id="RU000540"/>
    </source>
</evidence>
<reference evidence="10" key="2">
    <citation type="submission" date="2017-02" db="EMBL/GenBank/DDBJ databases">
        <title>Sunflower complete genome.</title>
        <authorList>
            <person name="Langlade N."/>
            <person name="Munos S."/>
        </authorList>
    </citation>
    <scope>NUCLEOTIDE SEQUENCE [LARGE SCALE GENOMIC DNA]</scope>
    <source>
        <tissue evidence="10">Leaves</tissue>
    </source>
</reference>
<accession>A0A251RWY6</accession>
<dbReference type="InParanoid" id="A0A251RWY6"/>
<dbReference type="GO" id="GO:0016020">
    <property type="term" value="C:membrane"/>
    <property type="evidence" value="ECO:0007669"/>
    <property type="project" value="UniProtKB-SubCell"/>
</dbReference>
<gene>
    <name evidence="10" type="ORF">HannXRQ_Chr16g0504661</name>
    <name evidence="9" type="ORF">HanXRQr2_Chr16g0731111</name>
</gene>
<keyword evidence="4 8" id="KW-0812">Transmembrane</keyword>
<organism evidence="10 11">
    <name type="scientific">Helianthus annuus</name>
    <name type="common">Common sunflower</name>
    <dbReference type="NCBI Taxonomy" id="4232"/>
    <lineage>
        <taxon>Eukaryota</taxon>
        <taxon>Viridiplantae</taxon>
        <taxon>Streptophyta</taxon>
        <taxon>Embryophyta</taxon>
        <taxon>Tracheophyta</taxon>
        <taxon>Spermatophyta</taxon>
        <taxon>Magnoliopsida</taxon>
        <taxon>eudicotyledons</taxon>
        <taxon>Gunneridae</taxon>
        <taxon>Pentapetalae</taxon>
        <taxon>asterids</taxon>
        <taxon>campanulids</taxon>
        <taxon>Asterales</taxon>
        <taxon>Asteraceae</taxon>
        <taxon>Asteroideae</taxon>
        <taxon>Heliantheae alliance</taxon>
        <taxon>Heliantheae</taxon>
        <taxon>Helianthus</taxon>
    </lineage>
</organism>
<name>A0A251RWY6_HELAN</name>
<dbReference type="OrthoDB" id="1929188at2759"/>
<comment type="similarity">
    <text evidence="2 7">Belongs to the oleosin family.</text>
</comment>
<keyword evidence="5 8" id="KW-1133">Transmembrane helix</keyword>
<sequence>MAEHHHQQQHHPINTNTHFHQNNVYSTSKLLAVLTLFPIGGLCFLLSGLILTGTLIGLTIATPVFFIFSPVLLPAILTVGLMVTGFLTSVAFGITALSSLAYIVSYFRRTSGWRRKRRGYTTGYLGQKVKDMGLKTQETDWA</sequence>
<dbReference type="GO" id="GO:0050826">
    <property type="term" value="P:response to freezing"/>
    <property type="evidence" value="ECO:0000318"/>
    <property type="project" value="GO_Central"/>
</dbReference>
<dbReference type="Pfam" id="PF01277">
    <property type="entry name" value="Oleosin"/>
    <property type="match status" value="1"/>
</dbReference>
<reference evidence="9 11" key="1">
    <citation type="journal article" date="2017" name="Nature">
        <title>The sunflower genome provides insights into oil metabolism, flowering and Asterid evolution.</title>
        <authorList>
            <person name="Badouin H."/>
            <person name="Gouzy J."/>
            <person name="Grassa C.J."/>
            <person name="Murat F."/>
            <person name="Staton S.E."/>
            <person name="Cottret L."/>
            <person name="Lelandais-Briere C."/>
            <person name="Owens G.L."/>
            <person name="Carrere S."/>
            <person name="Mayjonade B."/>
            <person name="Legrand L."/>
            <person name="Gill N."/>
            <person name="Kane N.C."/>
            <person name="Bowers J.E."/>
            <person name="Hubner S."/>
            <person name="Bellec A."/>
            <person name="Berard A."/>
            <person name="Berges H."/>
            <person name="Blanchet N."/>
            <person name="Boniface M.C."/>
            <person name="Brunel D."/>
            <person name="Catrice O."/>
            <person name="Chaidir N."/>
            <person name="Claudel C."/>
            <person name="Donnadieu C."/>
            <person name="Faraut T."/>
            <person name="Fievet G."/>
            <person name="Helmstetter N."/>
            <person name="King M."/>
            <person name="Knapp S.J."/>
            <person name="Lai Z."/>
            <person name="Le Paslier M.C."/>
            <person name="Lippi Y."/>
            <person name="Lorenzon L."/>
            <person name="Mandel J.R."/>
            <person name="Marage G."/>
            <person name="Marchand G."/>
            <person name="Marquand E."/>
            <person name="Bret-Mestries E."/>
            <person name="Morien E."/>
            <person name="Nambeesan S."/>
            <person name="Nguyen T."/>
            <person name="Pegot-Espagnet P."/>
            <person name="Pouilly N."/>
            <person name="Raftis F."/>
            <person name="Sallet E."/>
            <person name="Schiex T."/>
            <person name="Thomas J."/>
            <person name="Vandecasteele C."/>
            <person name="Vares D."/>
            <person name="Vear F."/>
            <person name="Vautrin S."/>
            <person name="Crespi M."/>
            <person name="Mangin B."/>
            <person name="Burke J.M."/>
            <person name="Salse J."/>
            <person name="Munos S."/>
            <person name="Vincourt P."/>
            <person name="Rieseberg L.H."/>
            <person name="Langlade N.B."/>
        </authorList>
    </citation>
    <scope>NUCLEOTIDE SEQUENCE [LARGE SCALE GENOMIC DNA]</scope>
    <source>
        <strain evidence="11">cv. SF193</strain>
        <tissue evidence="9">Leaves</tissue>
    </source>
</reference>
<feature type="transmembrane region" description="Helical" evidence="8">
    <location>
        <begin position="58"/>
        <end position="77"/>
    </location>
</feature>
<keyword evidence="6 8" id="KW-0472">Membrane</keyword>
<dbReference type="GO" id="GO:0012511">
    <property type="term" value="C:monolayer-surrounded lipid storage body"/>
    <property type="evidence" value="ECO:0000318"/>
    <property type="project" value="GO_Central"/>
</dbReference>
<evidence type="ECO:0000313" key="11">
    <source>
        <dbReference type="Proteomes" id="UP000215914"/>
    </source>
</evidence>
<dbReference type="Gramene" id="mRNA:HanXRQr2_Chr16g0731111">
    <property type="protein sequence ID" value="CDS:HanXRQr2_Chr16g0731111.1"/>
    <property type="gene ID" value="HanXRQr2_Chr16g0731111"/>
</dbReference>
<feature type="transmembrane region" description="Helical" evidence="8">
    <location>
        <begin position="83"/>
        <end position="107"/>
    </location>
</feature>
<evidence type="ECO:0000256" key="3">
    <source>
        <dbReference type="ARBA" id="ARBA00022677"/>
    </source>
</evidence>
<dbReference type="PANTHER" id="PTHR33203">
    <property type="entry name" value="OLEOSIN"/>
    <property type="match status" value="1"/>
</dbReference>
<comment type="function">
    <text evidence="1">May have a structural role to stabilize the lipid body during desiccation of the seed by preventing coalescence of the oil. Probably interacts with both lipid and phospholipid moieties of lipid bodies. May also provide recognition signals for specific lipase anchorage in lipolysis during seedling growth.</text>
</comment>
<dbReference type="STRING" id="4232.A0A251RWY6"/>
<evidence type="ECO:0000313" key="10">
    <source>
        <dbReference type="EMBL" id="OTF90898.1"/>
    </source>
</evidence>
<dbReference type="PANTHER" id="PTHR33203:SF44">
    <property type="entry name" value="OLEOSIN 20.3 KDA"/>
    <property type="match status" value="1"/>
</dbReference>
<evidence type="ECO:0000256" key="6">
    <source>
        <dbReference type="ARBA" id="ARBA00023136"/>
    </source>
</evidence>
<reference evidence="9" key="3">
    <citation type="submission" date="2020-06" db="EMBL/GenBank/DDBJ databases">
        <title>Helianthus annuus Genome sequencing and assembly Release 2.</title>
        <authorList>
            <person name="Gouzy J."/>
            <person name="Langlade N."/>
            <person name="Munos S."/>
        </authorList>
    </citation>
    <scope>NUCLEOTIDE SEQUENCE</scope>
    <source>
        <tissue evidence="9">Leaves</tissue>
    </source>
</reference>
<evidence type="ECO:0000256" key="5">
    <source>
        <dbReference type="ARBA" id="ARBA00022989"/>
    </source>
</evidence>
<evidence type="ECO:0000256" key="2">
    <source>
        <dbReference type="ARBA" id="ARBA00010858"/>
    </source>
</evidence>
<dbReference type="EMBL" id="CM007905">
    <property type="protein sequence ID" value="OTF90898.1"/>
    <property type="molecule type" value="Genomic_DNA"/>
</dbReference>
<keyword evidence="11" id="KW-1185">Reference proteome</keyword>
<comment type="subcellular location">
    <subcellularLocation>
        <location evidence="7">Lipid droplet</location>
    </subcellularLocation>
    <subcellularLocation>
        <location evidence="7">Membrane</location>
        <topology evidence="7">Multi-pass membrane protein</topology>
    </subcellularLocation>
</comment>
<evidence type="ECO:0000256" key="1">
    <source>
        <dbReference type="ARBA" id="ARBA00002582"/>
    </source>
</evidence>
<dbReference type="InterPro" id="IPR000136">
    <property type="entry name" value="Oleosin"/>
</dbReference>